<dbReference type="AlphaFoldDB" id="F4L689"/>
<dbReference type="eggNOG" id="ENOG5033991">
    <property type="taxonomic scope" value="Bacteria"/>
</dbReference>
<dbReference type="RefSeq" id="WP_013768628.1">
    <property type="nucleotide sequence ID" value="NC_015510.1"/>
</dbReference>
<keyword evidence="3" id="KW-1185">Reference proteome</keyword>
<keyword evidence="1" id="KW-0732">Signal</keyword>
<dbReference type="Proteomes" id="UP000008461">
    <property type="component" value="Chromosome"/>
</dbReference>
<reference key="2">
    <citation type="submission" date="2011-04" db="EMBL/GenBank/DDBJ databases">
        <title>Complete sequence of chromosome of Haliscomenobacter hydrossis DSM 1100.</title>
        <authorList>
            <consortium name="US DOE Joint Genome Institute (JGI-PGF)"/>
            <person name="Lucas S."/>
            <person name="Han J."/>
            <person name="Lapidus A."/>
            <person name="Bruce D."/>
            <person name="Goodwin L."/>
            <person name="Pitluck S."/>
            <person name="Peters L."/>
            <person name="Kyrpides N."/>
            <person name="Mavromatis K."/>
            <person name="Ivanova N."/>
            <person name="Ovchinnikova G."/>
            <person name="Pagani I."/>
            <person name="Daligault H."/>
            <person name="Detter J.C."/>
            <person name="Han C."/>
            <person name="Land M."/>
            <person name="Hauser L."/>
            <person name="Markowitz V."/>
            <person name="Cheng J.-F."/>
            <person name="Hugenholtz P."/>
            <person name="Woyke T."/>
            <person name="Wu D."/>
            <person name="Verbarg S."/>
            <person name="Frueling A."/>
            <person name="Brambilla E."/>
            <person name="Klenk H.-P."/>
            <person name="Eisen J.A."/>
        </authorList>
    </citation>
    <scope>NUCLEOTIDE SEQUENCE</scope>
    <source>
        <strain>DSM 1100</strain>
    </source>
</reference>
<dbReference type="OrthoDB" id="936621at2"/>
<dbReference type="HOGENOM" id="CLU_993111_0_0_10"/>
<evidence type="ECO:0000313" key="2">
    <source>
        <dbReference type="EMBL" id="AEE54107.1"/>
    </source>
</evidence>
<organism evidence="2 3">
    <name type="scientific">Haliscomenobacter hydrossis (strain ATCC 27775 / DSM 1100 / LMG 10767 / O)</name>
    <dbReference type="NCBI Taxonomy" id="760192"/>
    <lineage>
        <taxon>Bacteria</taxon>
        <taxon>Pseudomonadati</taxon>
        <taxon>Bacteroidota</taxon>
        <taxon>Saprospiria</taxon>
        <taxon>Saprospirales</taxon>
        <taxon>Haliscomenobacteraceae</taxon>
        <taxon>Haliscomenobacter</taxon>
    </lineage>
</organism>
<dbReference type="STRING" id="760192.Halhy_6287"/>
<feature type="signal peptide" evidence="1">
    <location>
        <begin position="1"/>
        <end position="21"/>
    </location>
</feature>
<proteinExistence type="predicted"/>
<protein>
    <recommendedName>
        <fullName evidence="4">Outer membrane protein beta-barrel domain-containing protein</fullName>
    </recommendedName>
</protein>
<evidence type="ECO:0000256" key="1">
    <source>
        <dbReference type="SAM" id="SignalP"/>
    </source>
</evidence>
<accession>F4L689</accession>
<sequence>MKRVFLLYGLLFLGVTPGLVAQEKSAQTDLRYGKYLSVSTLLDYQGSRDQGVSPLIYRGLLFGGMAELGFEGTRWDIAIDGGVGVGESSVEKVATFFSETTTFFYNGRFLYKFWDKDEGKFDFRAGLHLGGYSSQRVTPAFLNASVAWESINTLFATGKLNWRTSHEQSAGKFLFIRQRAGTRHIKFSTQLSLPMLNSAWRPDYAYIDDFSDGESDIFNNNKLQFGGLRFHWRSDGYYYLLNGNVLRFTYLWDAQRSPGEINRLELSHHQVQVGMMIRLN</sequence>
<gene>
    <name evidence="2" type="ordered locus">Halhy_6287</name>
</gene>
<evidence type="ECO:0000313" key="3">
    <source>
        <dbReference type="Proteomes" id="UP000008461"/>
    </source>
</evidence>
<reference evidence="2 3" key="1">
    <citation type="journal article" date="2011" name="Stand. Genomic Sci.">
        <title>Complete genome sequence of Haliscomenobacter hydrossis type strain (O).</title>
        <authorList>
            <consortium name="US DOE Joint Genome Institute (JGI-PGF)"/>
            <person name="Daligault H."/>
            <person name="Lapidus A."/>
            <person name="Zeytun A."/>
            <person name="Nolan M."/>
            <person name="Lucas S."/>
            <person name="Del Rio T.G."/>
            <person name="Tice H."/>
            <person name="Cheng J.F."/>
            <person name="Tapia R."/>
            <person name="Han C."/>
            <person name="Goodwin L."/>
            <person name="Pitluck S."/>
            <person name="Liolios K."/>
            <person name="Pagani I."/>
            <person name="Ivanova N."/>
            <person name="Huntemann M."/>
            <person name="Mavromatis K."/>
            <person name="Mikhailova N."/>
            <person name="Pati A."/>
            <person name="Chen A."/>
            <person name="Palaniappan K."/>
            <person name="Land M."/>
            <person name="Hauser L."/>
            <person name="Brambilla E.M."/>
            <person name="Rohde M."/>
            <person name="Verbarg S."/>
            <person name="Goker M."/>
            <person name="Bristow J."/>
            <person name="Eisen J.A."/>
            <person name="Markowitz V."/>
            <person name="Hugenholtz P."/>
            <person name="Kyrpides N.C."/>
            <person name="Klenk H.P."/>
            <person name="Woyke T."/>
        </authorList>
    </citation>
    <scope>NUCLEOTIDE SEQUENCE [LARGE SCALE GENOMIC DNA]</scope>
    <source>
        <strain evidence="3">ATCC 27775 / DSM 1100 / LMG 10767 / O</strain>
    </source>
</reference>
<feature type="chain" id="PRO_5003310746" description="Outer membrane protein beta-barrel domain-containing protein" evidence="1">
    <location>
        <begin position="22"/>
        <end position="280"/>
    </location>
</feature>
<dbReference type="KEGG" id="hhy:Halhy_6287"/>
<dbReference type="EMBL" id="CP002691">
    <property type="protein sequence ID" value="AEE54107.1"/>
    <property type="molecule type" value="Genomic_DNA"/>
</dbReference>
<evidence type="ECO:0008006" key="4">
    <source>
        <dbReference type="Google" id="ProtNLM"/>
    </source>
</evidence>
<name>F4L689_HALH1</name>